<name>A0A6L2M4N2_TANCI</name>
<proteinExistence type="predicted"/>
<dbReference type="AlphaFoldDB" id="A0A6L2M4N2"/>
<dbReference type="EMBL" id="BKCJ010005593">
    <property type="protein sequence ID" value="GEU67582.1"/>
    <property type="molecule type" value="Genomic_DNA"/>
</dbReference>
<comment type="caution">
    <text evidence="1">The sequence shown here is derived from an EMBL/GenBank/DDBJ whole genome shotgun (WGS) entry which is preliminary data.</text>
</comment>
<reference evidence="1" key="1">
    <citation type="journal article" date="2019" name="Sci. Rep.">
        <title>Draft genome of Tanacetum cinerariifolium, the natural source of mosquito coil.</title>
        <authorList>
            <person name="Yamashiro T."/>
            <person name="Shiraishi A."/>
            <person name="Satake H."/>
            <person name="Nakayama K."/>
        </authorList>
    </citation>
    <scope>NUCLEOTIDE SEQUENCE</scope>
</reference>
<protein>
    <recommendedName>
        <fullName evidence="2">Integrase, catalytic region, zinc finger, CCHC-type, peptidase aspartic, catalytic</fullName>
    </recommendedName>
</protein>
<evidence type="ECO:0000313" key="1">
    <source>
        <dbReference type="EMBL" id="GEU67582.1"/>
    </source>
</evidence>
<gene>
    <name evidence="1" type="ORF">Tci_039560</name>
</gene>
<sequence>MLAEALESGVVLDEEKMAYLADNRDTVIIGQASQEIPTPAAFQTDELDAFNSDCDEALSTIVVLMAKLSSYDSVVLSKVPTDDNYLDNHVIDLNEQETKMRVLGGFEHIRKGFEKDVKPFVNTLKDYFQMFDKGVISSTCASGSKPPSNTKKNRILQKTSCNKKNNVEDRQRSVKPSLNKKNRVSEPVCNENVKHSSLNVNYELICATCNKCMFDAIHDLCVLDYLNDVNVRIKSKSVKSKKKKVWKPTGKVFTNVGYRWKPTGRNFTIDGNTCQLTMITSTTVVPPKKPFSSTVDKKIHPLVIIQENLRT</sequence>
<accession>A0A6L2M4N2</accession>
<organism evidence="1">
    <name type="scientific">Tanacetum cinerariifolium</name>
    <name type="common">Dalmatian daisy</name>
    <name type="synonym">Chrysanthemum cinerariifolium</name>
    <dbReference type="NCBI Taxonomy" id="118510"/>
    <lineage>
        <taxon>Eukaryota</taxon>
        <taxon>Viridiplantae</taxon>
        <taxon>Streptophyta</taxon>
        <taxon>Embryophyta</taxon>
        <taxon>Tracheophyta</taxon>
        <taxon>Spermatophyta</taxon>
        <taxon>Magnoliopsida</taxon>
        <taxon>eudicotyledons</taxon>
        <taxon>Gunneridae</taxon>
        <taxon>Pentapetalae</taxon>
        <taxon>asterids</taxon>
        <taxon>campanulids</taxon>
        <taxon>Asterales</taxon>
        <taxon>Asteraceae</taxon>
        <taxon>Asteroideae</taxon>
        <taxon>Anthemideae</taxon>
        <taxon>Anthemidinae</taxon>
        <taxon>Tanacetum</taxon>
    </lineage>
</organism>
<evidence type="ECO:0008006" key="2">
    <source>
        <dbReference type="Google" id="ProtNLM"/>
    </source>
</evidence>